<dbReference type="InterPro" id="IPR036820">
    <property type="entry name" value="Archease_dom_sf"/>
</dbReference>
<organism evidence="6 7">
    <name type="scientific">candidate division WOR-3 bacterium</name>
    <dbReference type="NCBI Taxonomy" id="2052148"/>
    <lineage>
        <taxon>Bacteria</taxon>
        <taxon>Bacteria division WOR-3</taxon>
    </lineage>
</organism>
<dbReference type="PANTHER" id="PTHR12682:SF11">
    <property type="entry name" value="PROTEIN ARCHEASE"/>
    <property type="match status" value="1"/>
</dbReference>
<keyword evidence="3" id="KW-0479">Metal-binding</keyword>
<dbReference type="InterPro" id="IPR002804">
    <property type="entry name" value="Archease"/>
</dbReference>
<evidence type="ECO:0000256" key="1">
    <source>
        <dbReference type="ARBA" id="ARBA00007963"/>
    </source>
</evidence>
<dbReference type="EMBL" id="WJKJ01000234">
    <property type="protein sequence ID" value="MBD3364929.1"/>
    <property type="molecule type" value="Genomic_DNA"/>
</dbReference>
<dbReference type="Pfam" id="PF01951">
    <property type="entry name" value="Archease"/>
    <property type="match status" value="1"/>
</dbReference>
<feature type="domain" description="Archease" evidence="5">
    <location>
        <begin position="3"/>
        <end position="141"/>
    </location>
</feature>
<dbReference type="SUPFAM" id="SSF69819">
    <property type="entry name" value="MTH1598-like"/>
    <property type="match status" value="1"/>
</dbReference>
<gene>
    <name evidence="6" type="ORF">GF359_06915</name>
</gene>
<dbReference type="GO" id="GO:0046872">
    <property type="term" value="F:metal ion binding"/>
    <property type="evidence" value="ECO:0007669"/>
    <property type="project" value="UniProtKB-KW"/>
</dbReference>
<dbReference type="Gene3D" id="3.55.10.10">
    <property type="entry name" value="Archease domain"/>
    <property type="match status" value="1"/>
</dbReference>
<sequence length="141" mass="15724">MPWESLEHTSDLALLIRAQSEEELLAEAAGAVLAQIVEPKSVDGKTRKTVKVCAESPEERFLDWLREIVFLAATRGFLASAVLHMELSSGDGIYGLEAELSGEMIDTSRHLLLHEVKTVTYQDFFYGKTKSSWQARVVLDV</sequence>
<evidence type="ECO:0000256" key="4">
    <source>
        <dbReference type="ARBA" id="ARBA00022837"/>
    </source>
</evidence>
<dbReference type="PANTHER" id="PTHR12682">
    <property type="entry name" value="ARCHEASE"/>
    <property type="match status" value="1"/>
</dbReference>
<reference evidence="6" key="1">
    <citation type="submission" date="2019-11" db="EMBL/GenBank/DDBJ databases">
        <title>Microbial mats filling the niche in hypersaline microbial mats.</title>
        <authorList>
            <person name="Wong H.L."/>
            <person name="Macleod F.I."/>
            <person name="White R.A. III"/>
            <person name="Burns B.P."/>
        </authorList>
    </citation>
    <scope>NUCLEOTIDE SEQUENCE</scope>
    <source>
        <strain evidence="6">Bin_327</strain>
    </source>
</reference>
<accession>A0A9D5KA30</accession>
<comment type="similarity">
    <text evidence="1">Belongs to the archease family.</text>
</comment>
<dbReference type="InterPro" id="IPR023572">
    <property type="entry name" value="Archease_dom"/>
</dbReference>
<evidence type="ECO:0000256" key="2">
    <source>
        <dbReference type="ARBA" id="ARBA00022694"/>
    </source>
</evidence>
<evidence type="ECO:0000313" key="7">
    <source>
        <dbReference type="Proteomes" id="UP000630660"/>
    </source>
</evidence>
<evidence type="ECO:0000313" key="6">
    <source>
        <dbReference type="EMBL" id="MBD3364929.1"/>
    </source>
</evidence>
<keyword evidence="2" id="KW-0819">tRNA processing</keyword>
<dbReference type="AlphaFoldDB" id="A0A9D5KA30"/>
<keyword evidence="4" id="KW-0106">Calcium</keyword>
<evidence type="ECO:0000259" key="5">
    <source>
        <dbReference type="Pfam" id="PF01951"/>
    </source>
</evidence>
<comment type="caution">
    <text evidence="6">The sequence shown here is derived from an EMBL/GenBank/DDBJ whole genome shotgun (WGS) entry which is preliminary data.</text>
</comment>
<protein>
    <recommendedName>
        <fullName evidence="5">Archease domain-containing protein</fullName>
    </recommendedName>
</protein>
<dbReference type="GO" id="GO:0008033">
    <property type="term" value="P:tRNA processing"/>
    <property type="evidence" value="ECO:0007669"/>
    <property type="project" value="UniProtKB-KW"/>
</dbReference>
<name>A0A9D5KA30_UNCW3</name>
<evidence type="ECO:0000256" key="3">
    <source>
        <dbReference type="ARBA" id="ARBA00022723"/>
    </source>
</evidence>
<proteinExistence type="inferred from homology"/>
<dbReference type="Proteomes" id="UP000630660">
    <property type="component" value="Unassembled WGS sequence"/>
</dbReference>